<feature type="region of interest" description="Disordered" evidence="1">
    <location>
        <begin position="1"/>
        <end position="70"/>
    </location>
</feature>
<dbReference type="AlphaFoldDB" id="A0A6C0IZ73"/>
<evidence type="ECO:0000313" key="3">
    <source>
        <dbReference type="EMBL" id="QHT97745.1"/>
    </source>
</evidence>
<keyword evidence="2" id="KW-0812">Transmembrane</keyword>
<evidence type="ECO:0000256" key="2">
    <source>
        <dbReference type="SAM" id="Phobius"/>
    </source>
</evidence>
<sequence>MSSKKKKGELTQVIVDSTEIDPTSGVAPELPTTGRTSQADETDYESPIDDKLKLSPPAPKDSSQSDRTYTPQTIKGYEETLNEWKKKSGKMAFIYDFIGDKYRKNLNRASITAFIITSCSSLLALGNLGLNDADYPTIALVLKAVTAVFAVSAAIATGLPRVLGWNTMAESCQKYLDTVENLLASIMSEQSLPMKFKTDPEEYILANKDKFQAILDSAPHVPHSDYSQALDAYDQEQARLRYDLIK</sequence>
<organism evidence="3">
    <name type="scientific">viral metagenome</name>
    <dbReference type="NCBI Taxonomy" id="1070528"/>
    <lineage>
        <taxon>unclassified sequences</taxon>
        <taxon>metagenomes</taxon>
        <taxon>organismal metagenomes</taxon>
    </lineage>
</organism>
<evidence type="ECO:0000256" key="1">
    <source>
        <dbReference type="SAM" id="MobiDB-lite"/>
    </source>
</evidence>
<keyword evidence="2" id="KW-0472">Membrane</keyword>
<feature type="transmembrane region" description="Helical" evidence="2">
    <location>
        <begin position="111"/>
        <end position="130"/>
    </location>
</feature>
<keyword evidence="2" id="KW-1133">Transmembrane helix</keyword>
<evidence type="ECO:0008006" key="4">
    <source>
        <dbReference type="Google" id="ProtNLM"/>
    </source>
</evidence>
<dbReference type="EMBL" id="MN740283">
    <property type="protein sequence ID" value="QHT97745.1"/>
    <property type="molecule type" value="Genomic_DNA"/>
</dbReference>
<reference evidence="3" key="1">
    <citation type="journal article" date="2020" name="Nature">
        <title>Giant virus diversity and host interactions through global metagenomics.</title>
        <authorList>
            <person name="Schulz F."/>
            <person name="Roux S."/>
            <person name="Paez-Espino D."/>
            <person name="Jungbluth S."/>
            <person name="Walsh D.A."/>
            <person name="Denef V.J."/>
            <person name="McMahon K.D."/>
            <person name="Konstantinidis K.T."/>
            <person name="Eloe-Fadrosh E.A."/>
            <person name="Kyrpides N.C."/>
            <person name="Woyke T."/>
        </authorList>
    </citation>
    <scope>NUCLEOTIDE SEQUENCE</scope>
    <source>
        <strain evidence="3">GVMAG-M-3300025572-1</strain>
    </source>
</reference>
<accession>A0A6C0IZ73</accession>
<proteinExistence type="predicted"/>
<name>A0A6C0IZ73_9ZZZZ</name>
<protein>
    <recommendedName>
        <fullName evidence="4">SMODS and SLOG-associating 2TM effector domain-containing protein</fullName>
    </recommendedName>
</protein>
<feature type="compositionally biased region" description="Polar residues" evidence="1">
    <location>
        <begin position="61"/>
        <end position="70"/>
    </location>
</feature>
<feature type="transmembrane region" description="Helical" evidence="2">
    <location>
        <begin position="136"/>
        <end position="159"/>
    </location>
</feature>